<evidence type="ECO:0000259" key="6">
    <source>
        <dbReference type="Pfam" id="PF10502"/>
    </source>
</evidence>
<dbReference type="Pfam" id="PF10502">
    <property type="entry name" value="Peptidase_S26"/>
    <property type="match status" value="1"/>
</dbReference>
<dbReference type="CDD" id="cd06530">
    <property type="entry name" value="S26_SPase_I"/>
    <property type="match status" value="1"/>
</dbReference>
<evidence type="ECO:0000256" key="3">
    <source>
        <dbReference type="ARBA" id="ARBA00022801"/>
    </source>
</evidence>
<dbReference type="PANTHER" id="PTHR12383:SF16">
    <property type="entry name" value="MITOCHONDRIAL INNER MEMBRANE PROTEASE SUBUNIT 1"/>
    <property type="match status" value="1"/>
</dbReference>
<keyword evidence="4" id="KW-0496">Mitochondrion</keyword>
<accession>A0A6J7DIU3</accession>
<dbReference type="EMBL" id="CAFBLN010000026">
    <property type="protein sequence ID" value="CAB4870577.1"/>
    <property type="molecule type" value="Genomic_DNA"/>
</dbReference>
<keyword evidence="3" id="KW-0378">Hydrolase</keyword>
<dbReference type="InterPro" id="IPR052064">
    <property type="entry name" value="Mito_IMP1_subunit"/>
</dbReference>
<evidence type="ECO:0000313" key="7">
    <source>
        <dbReference type="EMBL" id="CAB4870577.1"/>
    </source>
</evidence>
<evidence type="ECO:0000256" key="1">
    <source>
        <dbReference type="ARBA" id="ARBA00004273"/>
    </source>
</evidence>
<sequence>MLVRALAVLLRPVVRRIEVVGVSMIPTYRPGEYVWAVRRWRPLRASVVVIVPLPEDRSREIMKRVETVTDQGVWLVGDNAQASTDSRSFGVVPIGAIRWLAYPQRLAIPNPA</sequence>
<dbReference type="InterPro" id="IPR036286">
    <property type="entry name" value="LexA/Signal_pep-like_sf"/>
</dbReference>
<protein>
    <submittedName>
        <fullName evidence="7">Unannotated protein</fullName>
    </submittedName>
</protein>
<name>A0A6J7DIU3_9ZZZZ</name>
<dbReference type="AlphaFoldDB" id="A0A6J7DIU3"/>
<dbReference type="SUPFAM" id="SSF51306">
    <property type="entry name" value="LexA/Signal peptidase"/>
    <property type="match status" value="1"/>
</dbReference>
<dbReference type="GO" id="GO:0006627">
    <property type="term" value="P:protein processing involved in protein targeting to mitochondrion"/>
    <property type="evidence" value="ECO:0007669"/>
    <property type="project" value="TreeGrafter"/>
</dbReference>
<feature type="domain" description="Peptidase S26" evidence="6">
    <location>
        <begin position="67"/>
        <end position="97"/>
    </location>
</feature>
<evidence type="ECO:0000256" key="5">
    <source>
        <dbReference type="ARBA" id="ARBA00023136"/>
    </source>
</evidence>
<evidence type="ECO:0000256" key="2">
    <source>
        <dbReference type="ARBA" id="ARBA00022792"/>
    </source>
</evidence>
<dbReference type="InterPro" id="IPR019533">
    <property type="entry name" value="Peptidase_S26"/>
</dbReference>
<keyword evidence="2" id="KW-0999">Mitochondrion inner membrane</keyword>
<gene>
    <name evidence="7" type="ORF">UFOPK3381_00780</name>
</gene>
<dbReference type="GO" id="GO:0004252">
    <property type="term" value="F:serine-type endopeptidase activity"/>
    <property type="evidence" value="ECO:0007669"/>
    <property type="project" value="InterPro"/>
</dbReference>
<dbReference type="PANTHER" id="PTHR12383">
    <property type="entry name" value="PROTEASE FAMILY S26 MITOCHONDRIAL INNER MEMBRANE PROTEASE-RELATED"/>
    <property type="match status" value="1"/>
</dbReference>
<comment type="subcellular location">
    <subcellularLocation>
        <location evidence="1">Mitochondrion inner membrane</location>
    </subcellularLocation>
</comment>
<dbReference type="Gene3D" id="2.10.109.10">
    <property type="entry name" value="Umud Fragment, subunit A"/>
    <property type="match status" value="1"/>
</dbReference>
<evidence type="ECO:0000256" key="4">
    <source>
        <dbReference type="ARBA" id="ARBA00023128"/>
    </source>
</evidence>
<proteinExistence type="predicted"/>
<dbReference type="GO" id="GO:0006465">
    <property type="term" value="P:signal peptide processing"/>
    <property type="evidence" value="ECO:0007669"/>
    <property type="project" value="InterPro"/>
</dbReference>
<dbReference type="GO" id="GO:0042720">
    <property type="term" value="C:mitochondrial inner membrane peptidase complex"/>
    <property type="evidence" value="ECO:0007669"/>
    <property type="project" value="TreeGrafter"/>
</dbReference>
<reference evidence="7" key="1">
    <citation type="submission" date="2020-05" db="EMBL/GenBank/DDBJ databases">
        <authorList>
            <person name="Chiriac C."/>
            <person name="Salcher M."/>
            <person name="Ghai R."/>
            <person name="Kavagutti S V."/>
        </authorList>
    </citation>
    <scope>NUCLEOTIDE SEQUENCE</scope>
</reference>
<organism evidence="7">
    <name type="scientific">freshwater metagenome</name>
    <dbReference type="NCBI Taxonomy" id="449393"/>
    <lineage>
        <taxon>unclassified sequences</taxon>
        <taxon>metagenomes</taxon>
        <taxon>ecological metagenomes</taxon>
    </lineage>
</organism>
<keyword evidence="5" id="KW-0472">Membrane</keyword>